<evidence type="ECO:0000256" key="3">
    <source>
        <dbReference type="ARBA" id="ARBA00022525"/>
    </source>
</evidence>
<feature type="chain" id="PRO_5041488066" description="Carboxypeptidase" evidence="4">
    <location>
        <begin position="25"/>
        <end position="442"/>
    </location>
</feature>
<dbReference type="EMBL" id="OX465079">
    <property type="protein sequence ID" value="CAI9275967.1"/>
    <property type="molecule type" value="Genomic_DNA"/>
</dbReference>
<gene>
    <name evidence="5" type="ORF">LSALG_LOCUS15982</name>
</gene>
<dbReference type="PANTHER" id="PTHR11802:SF454">
    <property type="entry name" value="SERINE CARBOXYPEPTIDASE-LIKE 50"/>
    <property type="match status" value="1"/>
</dbReference>
<evidence type="ECO:0000256" key="2">
    <source>
        <dbReference type="ARBA" id="ARBA00009431"/>
    </source>
</evidence>
<dbReference type="GO" id="GO:0006508">
    <property type="term" value="P:proteolysis"/>
    <property type="evidence" value="ECO:0007669"/>
    <property type="project" value="UniProtKB-KW"/>
</dbReference>
<dbReference type="PROSITE" id="PS00131">
    <property type="entry name" value="CARBOXYPEPT_SER_SER"/>
    <property type="match status" value="1"/>
</dbReference>
<dbReference type="Pfam" id="PF00450">
    <property type="entry name" value="Peptidase_S10"/>
    <property type="match status" value="1"/>
</dbReference>
<evidence type="ECO:0000256" key="1">
    <source>
        <dbReference type="ARBA" id="ARBA00004613"/>
    </source>
</evidence>
<keyword evidence="6" id="KW-1185">Reference proteome</keyword>
<dbReference type="Gene3D" id="3.40.50.1820">
    <property type="entry name" value="alpha/beta hydrolase"/>
    <property type="match status" value="1"/>
</dbReference>
<dbReference type="EC" id="3.4.16.-" evidence="4"/>
<dbReference type="InterPro" id="IPR029058">
    <property type="entry name" value="AB_hydrolase_fold"/>
</dbReference>
<dbReference type="PRINTS" id="PR00724">
    <property type="entry name" value="CRBOXYPTASEC"/>
</dbReference>
<comment type="subcellular location">
    <subcellularLocation>
        <location evidence="1">Secreted</location>
    </subcellularLocation>
</comment>
<comment type="similarity">
    <text evidence="2 4">Belongs to the peptidase S10 family.</text>
</comment>
<dbReference type="GO" id="GO:0004185">
    <property type="term" value="F:serine-type carboxypeptidase activity"/>
    <property type="evidence" value="ECO:0007669"/>
    <property type="project" value="UniProtKB-UniRule"/>
</dbReference>
<dbReference type="Proteomes" id="UP001177003">
    <property type="component" value="Chromosome 3"/>
</dbReference>
<dbReference type="InterPro" id="IPR001563">
    <property type="entry name" value="Peptidase_S10"/>
</dbReference>
<proteinExistence type="inferred from homology"/>
<accession>A0AA36DZ55</accession>
<keyword evidence="4" id="KW-0645">Protease</keyword>
<dbReference type="InterPro" id="IPR018202">
    <property type="entry name" value="Ser_caboxypep_ser_AS"/>
</dbReference>
<organism evidence="5 6">
    <name type="scientific">Lactuca saligna</name>
    <name type="common">Willowleaf lettuce</name>
    <dbReference type="NCBI Taxonomy" id="75948"/>
    <lineage>
        <taxon>Eukaryota</taxon>
        <taxon>Viridiplantae</taxon>
        <taxon>Streptophyta</taxon>
        <taxon>Embryophyta</taxon>
        <taxon>Tracheophyta</taxon>
        <taxon>Spermatophyta</taxon>
        <taxon>Magnoliopsida</taxon>
        <taxon>eudicotyledons</taxon>
        <taxon>Gunneridae</taxon>
        <taxon>Pentapetalae</taxon>
        <taxon>asterids</taxon>
        <taxon>campanulids</taxon>
        <taxon>Asterales</taxon>
        <taxon>Asteraceae</taxon>
        <taxon>Cichorioideae</taxon>
        <taxon>Cichorieae</taxon>
        <taxon>Lactucinae</taxon>
        <taxon>Lactuca</taxon>
    </lineage>
</organism>
<evidence type="ECO:0000256" key="4">
    <source>
        <dbReference type="RuleBase" id="RU361156"/>
    </source>
</evidence>
<name>A0AA36DZ55_LACSI</name>
<dbReference type="GO" id="GO:0005576">
    <property type="term" value="C:extracellular region"/>
    <property type="evidence" value="ECO:0007669"/>
    <property type="project" value="UniProtKB-SubCell"/>
</dbReference>
<dbReference type="FunFam" id="3.40.50.1820:FF:000163">
    <property type="entry name" value="Carboxypeptidase"/>
    <property type="match status" value="1"/>
</dbReference>
<evidence type="ECO:0000313" key="5">
    <source>
        <dbReference type="EMBL" id="CAI9275967.1"/>
    </source>
</evidence>
<sequence>MESSLLMLLLFLTLFPHLQLHSSASTLPKEALPTKSGYLSVNSTTGSAIFYAFYEAQNPSDTSLSKTPLVIWLQGGPGCSSMTGNFFELGPWRVTASMKQKVEHFSLEPNPGSWNRIFGLIFLDNPIGTGFSIASTPEEIPRDQNAVARHLFIAIRKFLALDPSFKSRPIYITGESYAGKYVPSIGYYILKKNPLLPVSKRINLYGLAIGNGLTHPETQVNTHALHNYYLGLINEKQKTQMEKLQLEVIKLIKAGKWIDARNARIAVLGFLQNITGLATLYDFRRHSPYDSKVEEFLKNPEVKKALGVNESMVFEECSDVVGAALHEDVMKSVKYMVEFVVKSTKLLLYQGQCDLRDGVVSVESWVKKMKWEGIGKFLDAEKDVWRVNGVLAGYVQKWDNLSHVVVLGAGHFVPTDQGVNSQAMIEDWVLDRGLFAIKNATS</sequence>
<dbReference type="AlphaFoldDB" id="A0AA36DZ55"/>
<keyword evidence="4" id="KW-0121">Carboxypeptidase</keyword>
<reference evidence="5" key="1">
    <citation type="submission" date="2023-04" db="EMBL/GenBank/DDBJ databases">
        <authorList>
            <person name="Vijverberg K."/>
            <person name="Xiong W."/>
            <person name="Schranz E."/>
        </authorList>
    </citation>
    <scope>NUCLEOTIDE SEQUENCE</scope>
</reference>
<evidence type="ECO:0000313" key="6">
    <source>
        <dbReference type="Proteomes" id="UP001177003"/>
    </source>
</evidence>
<keyword evidence="4" id="KW-0378">Hydrolase</keyword>
<feature type="signal peptide" evidence="4">
    <location>
        <begin position="1"/>
        <end position="24"/>
    </location>
</feature>
<protein>
    <recommendedName>
        <fullName evidence="4">Carboxypeptidase</fullName>
        <ecNumber evidence="4">3.4.16.-</ecNumber>
    </recommendedName>
</protein>
<dbReference type="PANTHER" id="PTHR11802">
    <property type="entry name" value="SERINE PROTEASE FAMILY S10 SERINE CARBOXYPEPTIDASE"/>
    <property type="match status" value="1"/>
</dbReference>
<keyword evidence="3" id="KW-0964">Secreted</keyword>
<dbReference type="SUPFAM" id="SSF53474">
    <property type="entry name" value="alpha/beta-Hydrolases"/>
    <property type="match status" value="1"/>
</dbReference>
<keyword evidence="4" id="KW-0732">Signal</keyword>